<dbReference type="Proteomes" id="UP000243180">
    <property type="component" value="Chromosome"/>
</dbReference>
<dbReference type="AlphaFoldDB" id="A0A1B4XGH4"/>
<evidence type="ECO:0000313" key="4">
    <source>
        <dbReference type="Proteomes" id="UP000243180"/>
    </source>
</evidence>
<proteinExistence type="predicted"/>
<reference evidence="3 4" key="1">
    <citation type="submission" date="2015-05" db="EMBL/GenBank/DDBJ databases">
        <title>Complete genome sequence of a sulfur-oxidizing gammaproteobacterium strain HA5.</title>
        <authorList>
            <person name="Miura A."/>
            <person name="Kojima H."/>
            <person name="Fukui M."/>
        </authorList>
    </citation>
    <scope>NUCLEOTIDE SEQUENCE [LARGE SCALE GENOMIC DNA]</scope>
    <source>
        <strain evidence="3 4">HA5</strain>
    </source>
</reference>
<evidence type="ECO:0000313" key="3">
    <source>
        <dbReference type="EMBL" id="BAV33893.1"/>
    </source>
</evidence>
<protein>
    <submittedName>
        <fullName evidence="3">Uncharacterized protein</fullName>
    </submittedName>
</protein>
<keyword evidence="4" id="KW-1185">Reference proteome</keyword>
<feature type="signal peptide" evidence="2">
    <location>
        <begin position="1"/>
        <end position="23"/>
    </location>
</feature>
<dbReference type="InParanoid" id="A0A1B4XGH4"/>
<evidence type="ECO:0000256" key="2">
    <source>
        <dbReference type="SAM" id="SignalP"/>
    </source>
</evidence>
<dbReference type="RefSeq" id="WP_096360699.1">
    <property type="nucleotide sequence ID" value="NZ_AP014879.1"/>
</dbReference>
<accession>A0A1B4XGH4</accession>
<organism evidence="3 4">
    <name type="scientific">Sulfuricaulis limicola</name>
    <dbReference type="NCBI Taxonomy" id="1620215"/>
    <lineage>
        <taxon>Bacteria</taxon>
        <taxon>Pseudomonadati</taxon>
        <taxon>Pseudomonadota</taxon>
        <taxon>Gammaproteobacteria</taxon>
        <taxon>Acidiferrobacterales</taxon>
        <taxon>Acidiferrobacteraceae</taxon>
        <taxon>Sulfuricaulis</taxon>
    </lineage>
</organism>
<name>A0A1B4XGH4_9GAMM</name>
<feature type="compositionally biased region" description="Polar residues" evidence="1">
    <location>
        <begin position="133"/>
        <end position="152"/>
    </location>
</feature>
<feature type="region of interest" description="Disordered" evidence="1">
    <location>
        <begin position="129"/>
        <end position="152"/>
    </location>
</feature>
<sequence>MFKHYLSGILSVVLFGMHLSAHAQPTSDQTLYLILRATGNAVTVQEAIVKPLRFRPTASHATDPYRYVLLSQDNKELFSSYFYDPLAINVDDFSDPQHPKGGKKILAEASFHLKVPYLPEATRIRFERKNEQTGKFQPMGTSPLNVFPRNQP</sequence>
<keyword evidence="2" id="KW-0732">Signal</keyword>
<gene>
    <name evidence="3" type="ORF">SCL_1588</name>
</gene>
<dbReference type="KEGG" id="slim:SCL_1588"/>
<dbReference type="EMBL" id="AP014879">
    <property type="protein sequence ID" value="BAV33893.1"/>
    <property type="molecule type" value="Genomic_DNA"/>
</dbReference>
<feature type="chain" id="PRO_5008572527" evidence="2">
    <location>
        <begin position="24"/>
        <end position="152"/>
    </location>
</feature>
<evidence type="ECO:0000256" key="1">
    <source>
        <dbReference type="SAM" id="MobiDB-lite"/>
    </source>
</evidence>